<keyword evidence="2" id="KW-1185">Reference proteome</keyword>
<dbReference type="Proteomes" id="UP001596390">
    <property type="component" value="Unassembled WGS sequence"/>
</dbReference>
<proteinExistence type="predicted"/>
<comment type="caution">
    <text evidence="1">The sequence shown here is derived from an EMBL/GenBank/DDBJ whole genome shotgun (WGS) entry which is preliminary data.</text>
</comment>
<dbReference type="AlphaFoldDB" id="A0ABD5YCR3"/>
<accession>A0ABD5YCR3</accession>
<gene>
    <name evidence="1" type="ORF">ACFQMK_00845</name>
</gene>
<evidence type="ECO:0008006" key="3">
    <source>
        <dbReference type="Google" id="ProtNLM"/>
    </source>
</evidence>
<organism evidence="1 2">
    <name type="scientific">Halorubrum yunnanense</name>
    <dbReference type="NCBI Taxonomy" id="1526162"/>
    <lineage>
        <taxon>Archaea</taxon>
        <taxon>Methanobacteriati</taxon>
        <taxon>Methanobacteriota</taxon>
        <taxon>Stenosarchaea group</taxon>
        <taxon>Halobacteria</taxon>
        <taxon>Halobacteriales</taxon>
        <taxon>Haloferacaceae</taxon>
        <taxon>Halorubrum</taxon>
    </lineage>
</organism>
<evidence type="ECO:0000313" key="1">
    <source>
        <dbReference type="EMBL" id="MFC7185470.1"/>
    </source>
</evidence>
<sequence length="51" mass="5521">MNCERCGEDTSVVHPDVDGFPYYLCVPCAEEWDAVRDATTTVGSAGRSPGR</sequence>
<evidence type="ECO:0000313" key="2">
    <source>
        <dbReference type="Proteomes" id="UP001596390"/>
    </source>
</evidence>
<dbReference type="RefSeq" id="WP_267662453.1">
    <property type="nucleotide sequence ID" value="NZ_JAODIX010000001.1"/>
</dbReference>
<dbReference type="EMBL" id="JBHSZZ010000001">
    <property type="protein sequence ID" value="MFC7185470.1"/>
    <property type="molecule type" value="Genomic_DNA"/>
</dbReference>
<name>A0ABD5YCR3_9EURY</name>
<protein>
    <recommendedName>
        <fullName evidence="3">Small CPxCG-related zinc finger protein</fullName>
    </recommendedName>
</protein>
<reference evidence="1 2" key="1">
    <citation type="journal article" date="2019" name="Int. J. Syst. Evol. Microbiol.">
        <title>The Global Catalogue of Microorganisms (GCM) 10K type strain sequencing project: providing services to taxonomists for standard genome sequencing and annotation.</title>
        <authorList>
            <consortium name="The Broad Institute Genomics Platform"/>
            <consortium name="The Broad Institute Genome Sequencing Center for Infectious Disease"/>
            <person name="Wu L."/>
            <person name="Ma J."/>
        </authorList>
    </citation>
    <scope>NUCLEOTIDE SEQUENCE [LARGE SCALE GENOMIC DNA]</scope>
    <source>
        <strain evidence="1 2">Q85</strain>
    </source>
</reference>